<dbReference type="Gene3D" id="3.30.559.10">
    <property type="entry name" value="Chloramphenicol acetyltransferase-like domain"/>
    <property type="match status" value="1"/>
</dbReference>
<dbReference type="SMART" id="SM00823">
    <property type="entry name" value="PKS_PP"/>
    <property type="match status" value="1"/>
</dbReference>
<dbReference type="EMBL" id="HE577329">
    <property type="protein sequence ID" value="CCD02196.1"/>
    <property type="molecule type" value="Genomic_DNA"/>
</dbReference>
<feature type="compositionally biased region" description="Basic residues" evidence="4">
    <location>
        <begin position="707"/>
        <end position="728"/>
    </location>
</feature>
<evidence type="ECO:0000256" key="2">
    <source>
        <dbReference type="ARBA" id="ARBA00022450"/>
    </source>
</evidence>
<dbReference type="PANTHER" id="PTHR45527">
    <property type="entry name" value="NONRIBOSOMAL PEPTIDE SYNTHETASE"/>
    <property type="match status" value="1"/>
</dbReference>
<dbReference type="PRINTS" id="PR00154">
    <property type="entry name" value="AMPBINDING"/>
</dbReference>
<keyword evidence="7" id="KW-1185">Reference proteome</keyword>
<keyword evidence="3" id="KW-0597">Phosphoprotein</keyword>
<dbReference type="InterPro" id="IPR020845">
    <property type="entry name" value="AMP-binding_CS"/>
</dbReference>
<dbReference type="PROSITE" id="PS50075">
    <property type="entry name" value="CARRIER"/>
    <property type="match status" value="1"/>
</dbReference>
<keyword evidence="6" id="KW-0614">Plasmid</keyword>
<dbReference type="PANTHER" id="PTHR45527:SF1">
    <property type="entry name" value="FATTY ACID SYNTHASE"/>
    <property type="match status" value="1"/>
</dbReference>
<dbReference type="InterPro" id="IPR025110">
    <property type="entry name" value="AMP-bd_C"/>
</dbReference>
<dbReference type="Pfam" id="PF00501">
    <property type="entry name" value="AMP-binding"/>
    <property type="match status" value="1"/>
</dbReference>
<dbReference type="InterPro" id="IPR020459">
    <property type="entry name" value="AMP-binding"/>
</dbReference>
<dbReference type="InterPro" id="IPR036736">
    <property type="entry name" value="ACP-like_sf"/>
</dbReference>
<evidence type="ECO:0000313" key="7">
    <source>
        <dbReference type="Proteomes" id="UP000007319"/>
    </source>
</evidence>
<evidence type="ECO:0000256" key="3">
    <source>
        <dbReference type="ARBA" id="ARBA00022553"/>
    </source>
</evidence>
<name>A0A9P1JYJ5_9PROT</name>
<dbReference type="RefSeq" id="WP_014242518.1">
    <property type="nucleotide sequence ID" value="NC_016618.1"/>
</dbReference>
<protein>
    <submittedName>
        <fullName evidence="6">Phenylalanine racemase (ATP-hydrolyzing)</fullName>
        <ecNumber evidence="6">5.1.1.11</ecNumber>
    </submittedName>
</protein>
<dbReference type="CDD" id="cd05930">
    <property type="entry name" value="A_NRPS"/>
    <property type="match status" value="1"/>
</dbReference>
<dbReference type="GO" id="GO:0043041">
    <property type="term" value="P:amino acid activation for nonribosomal peptide biosynthetic process"/>
    <property type="evidence" value="ECO:0007669"/>
    <property type="project" value="TreeGrafter"/>
</dbReference>
<keyword evidence="6" id="KW-0413">Isomerase</keyword>
<evidence type="ECO:0000313" key="6">
    <source>
        <dbReference type="EMBL" id="CCD02196.1"/>
    </source>
</evidence>
<reference evidence="6 7" key="1">
    <citation type="journal article" date="2011" name="PLoS Genet.">
        <title>Azospirillum genomes reveal transition of bacteria from aquatic to terrestrial environments.</title>
        <authorList>
            <person name="Wisniewski-Dye F."/>
            <person name="Borziak K."/>
            <person name="Khalsa-Moyers G."/>
            <person name="Alexandre G."/>
            <person name="Sukharnikov L.O."/>
            <person name="Wuichet K."/>
            <person name="Hurst G.B."/>
            <person name="McDonald W.H."/>
            <person name="Robertson J.S."/>
            <person name="Barbe V."/>
            <person name="Calteau A."/>
            <person name="Rouy Z."/>
            <person name="Mangenot S."/>
            <person name="Prigent-Combaret C."/>
            <person name="Normand P."/>
            <person name="Boyer M."/>
            <person name="Siguier P."/>
            <person name="Dessaux Y."/>
            <person name="Elmerich C."/>
            <person name="Condemine G."/>
            <person name="Krishnen G."/>
            <person name="Kennedy I."/>
            <person name="Paterson A.H."/>
            <person name="Gonzalez V."/>
            <person name="Mavingui P."/>
            <person name="Zhulin I.B."/>
        </authorList>
    </citation>
    <scope>NUCLEOTIDE SEQUENCE [LARGE SCALE GENOMIC DNA]</scope>
    <source>
        <strain evidence="6 7">Sp245</strain>
    </source>
</reference>
<dbReference type="AlphaFoldDB" id="A0A9P1JYJ5"/>
<dbReference type="InterPro" id="IPR023213">
    <property type="entry name" value="CAT-like_dom_sf"/>
</dbReference>
<evidence type="ECO:0000256" key="1">
    <source>
        <dbReference type="ARBA" id="ARBA00001957"/>
    </source>
</evidence>
<dbReference type="Gene3D" id="3.30.300.30">
    <property type="match status" value="1"/>
</dbReference>
<dbReference type="Pfam" id="PF13193">
    <property type="entry name" value="AMP-binding_C"/>
    <property type="match status" value="1"/>
</dbReference>
<evidence type="ECO:0000259" key="5">
    <source>
        <dbReference type="PROSITE" id="PS50075"/>
    </source>
</evidence>
<sequence length="736" mass="78390">MIGAPDDLAYVIYTSGTTGHPKGVAVRHDGFINAALATGETVGLRADDRMALAATPGFDASLWELGLALLHGMALVPVPPDLRDDPWALKDAYAALGVTVAFHAPSYLRVSQEKPFRGLRVLLTGGEAPNADDARHHAADLAFWNAYGPTEASILASMGRVLPDSGRGGPVPAGRPLPNSRVTLRRPDGTPVPPGLPGEVWLGGVGLARGYLNNPELTARAFAETAEGRFYRTGDLGRWTADGQLVLCGRIDHQVKLHGQRVELAEIEQDLLAHPATTQAVVLVDAAAEGTKALRAFVRAKDGASLPDEEAWRAFLADRLPAFMVPASVTALDSVPLTPAGKIDRDALLRLAHSHSDGHAATAERQAPRGGLESRIAALWSGLLGEEVARTDNFFALGGNSLLAVTIAHRLSQDLGVTVPARALFAAPTLAGFARKVAELRDAETPQADADESDLATEGEREFWVAEAAGLDTRPFIIPVIRAVEGELPDAARWSDAWTALAERHEALRTTFAEDGEGRLRRHVAPSVDGALETSSLADRNTALAHIRARQGQPFAMASAPLWRAGLVTLADGGAPLFWMAMHHSIGDGRSVGILLEELTALLAGETLPPRPARYAAMAARERRYLDGPDCAADEAHWRDLLSALPADAFDDWPLDTPRAAGAAPGSHRFELRLDPAAAGGLKAVRPPARGQPARRAADPAGARGAAAHRARRRHHRHHRRHPVKPPRMRGSSVTA</sequence>
<dbReference type="KEGG" id="abs:AZOBR_p280082"/>
<dbReference type="PROSITE" id="PS00012">
    <property type="entry name" value="PHOSPHOPANTETHEINE"/>
    <property type="match status" value="1"/>
</dbReference>
<feature type="region of interest" description="Disordered" evidence="4">
    <location>
        <begin position="682"/>
        <end position="736"/>
    </location>
</feature>
<dbReference type="Pfam" id="PF00550">
    <property type="entry name" value="PP-binding"/>
    <property type="match status" value="1"/>
</dbReference>
<dbReference type="Gene3D" id="1.10.1200.10">
    <property type="entry name" value="ACP-like"/>
    <property type="match status" value="1"/>
</dbReference>
<dbReference type="InterPro" id="IPR042099">
    <property type="entry name" value="ANL_N_sf"/>
</dbReference>
<organism evidence="6 7">
    <name type="scientific">Azospirillum baldaniorum</name>
    <dbReference type="NCBI Taxonomy" id="1064539"/>
    <lineage>
        <taxon>Bacteria</taxon>
        <taxon>Pseudomonadati</taxon>
        <taxon>Pseudomonadota</taxon>
        <taxon>Alphaproteobacteria</taxon>
        <taxon>Rhodospirillales</taxon>
        <taxon>Azospirillaceae</taxon>
        <taxon>Azospirillum</taxon>
    </lineage>
</organism>
<dbReference type="Pfam" id="PF00668">
    <property type="entry name" value="Condensation"/>
    <property type="match status" value="1"/>
</dbReference>
<dbReference type="InterPro" id="IPR006162">
    <property type="entry name" value="Ppantetheine_attach_site"/>
</dbReference>
<dbReference type="Proteomes" id="UP000007319">
    <property type="component" value="Plasmid AZOBR_p2"/>
</dbReference>
<feature type="region of interest" description="Disordered" evidence="4">
    <location>
        <begin position="167"/>
        <end position="195"/>
    </location>
</feature>
<proteinExistence type="predicted"/>
<dbReference type="InterPro" id="IPR000873">
    <property type="entry name" value="AMP-dep_synth/lig_dom"/>
</dbReference>
<gene>
    <name evidence="6" type="ORF">AZOBR_p280082</name>
</gene>
<dbReference type="PROSITE" id="PS00455">
    <property type="entry name" value="AMP_BINDING"/>
    <property type="match status" value="1"/>
</dbReference>
<feature type="domain" description="Carrier" evidence="5">
    <location>
        <begin position="367"/>
        <end position="441"/>
    </location>
</feature>
<dbReference type="Gene3D" id="3.30.559.30">
    <property type="entry name" value="Nonribosomal peptide synthetase, condensation domain"/>
    <property type="match status" value="1"/>
</dbReference>
<dbReference type="SUPFAM" id="SSF47336">
    <property type="entry name" value="ACP-like"/>
    <property type="match status" value="1"/>
</dbReference>
<dbReference type="Gene3D" id="3.40.50.12780">
    <property type="entry name" value="N-terminal domain of ligase-like"/>
    <property type="match status" value="1"/>
</dbReference>
<dbReference type="GO" id="GO:0044550">
    <property type="term" value="P:secondary metabolite biosynthetic process"/>
    <property type="evidence" value="ECO:0007669"/>
    <property type="project" value="TreeGrafter"/>
</dbReference>
<dbReference type="InterPro" id="IPR009081">
    <property type="entry name" value="PP-bd_ACP"/>
</dbReference>
<dbReference type="InterPro" id="IPR001242">
    <property type="entry name" value="Condensation_dom"/>
</dbReference>
<dbReference type="InterPro" id="IPR045851">
    <property type="entry name" value="AMP-bd_C_sf"/>
</dbReference>
<dbReference type="InterPro" id="IPR020806">
    <property type="entry name" value="PKS_PP-bd"/>
</dbReference>
<geneLocation type="plasmid" evidence="6 7">
    <name>AZOBR_p2</name>
</geneLocation>
<dbReference type="SUPFAM" id="SSF56801">
    <property type="entry name" value="Acetyl-CoA synthetase-like"/>
    <property type="match status" value="1"/>
</dbReference>
<feature type="compositionally biased region" description="Low complexity" evidence="4">
    <location>
        <begin position="686"/>
        <end position="706"/>
    </location>
</feature>
<dbReference type="GO" id="GO:0031177">
    <property type="term" value="F:phosphopantetheine binding"/>
    <property type="evidence" value="ECO:0007669"/>
    <property type="project" value="InterPro"/>
</dbReference>
<comment type="cofactor">
    <cofactor evidence="1">
        <name>pantetheine 4'-phosphate</name>
        <dbReference type="ChEBI" id="CHEBI:47942"/>
    </cofactor>
</comment>
<dbReference type="GO" id="GO:0005737">
    <property type="term" value="C:cytoplasm"/>
    <property type="evidence" value="ECO:0007669"/>
    <property type="project" value="TreeGrafter"/>
</dbReference>
<evidence type="ECO:0000256" key="4">
    <source>
        <dbReference type="SAM" id="MobiDB-lite"/>
    </source>
</evidence>
<dbReference type="EC" id="5.1.1.11" evidence="6"/>
<keyword evidence="2" id="KW-0596">Phosphopantetheine</keyword>
<dbReference type="SUPFAM" id="SSF52777">
    <property type="entry name" value="CoA-dependent acyltransferases"/>
    <property type="match status" value="1"/>
</dbReference>
<dbReference type="GO" id="GO:0047462">
    <property type="term" value="F:phenylalanine racemase (ATP-hydrolyzing) activity"/>
    <property type="evidence" value="ECO:0007669"/>
    <property type="project" value="UniProtKB-EC"/>
</dbReference>
<accession>A0A9P1JYJ5</accession>